<gene>
    <name evidence="1" type="ORF">C4561_01445</name>
</gene>
<evidence type="ECO:0000313" key="1">
    <source>
        <dbReference type="EMBL" id="RJR27747.1"/>
    </source>
</evidence>
<evidence type="ECO:0000313" key="2">
    <source>
        <dbReference type="Proteomes" id="UP000265540"/>
    </source>
</evidence>
<sequence>MSVDVNPPIVEYHCVLKEKFQKQWDDNFQVFLVEELESMDSFKVVGVDTLREKFREAVDSLYWYSDDQRLGRLERKVDSLFKLLSPRATSKKIKSIDSTILVIPLADWQYVKSIIAEKGFWFGRTFRRDGIIHYELLTPSDTLYPVPEYKRGE</sequence>
<reference evidence="1 2" key="1">
    <citation type="journal article" date="2017" name="ISME J.">
        <title>Energy and carbon metabolisms in a deep terrestrial subsurface fluid microbial community.</title>
        <authorList>
            <person name="Momper L."/>
            <person name="Jungbluth S.P."/>
            <person name="Lee M.D."/>
            <person name="Amend J.P."/>
        </authorList>
    </citation>
    <scope>NUCLEOTIDE SEQUENCE [LARGE SCALE GENOMIC DNA]</scope>
    <source>
        <strain evidence="1">SURF_46</strain>
    </source>
</reference>
<organism evidence="1 2">
    <name type="scientific">candidate division WWE3 bacterium</name>
    <dbReference type="NCBI Taxonomy" id="2053526"/>
    <lineage>
        <taxon>Bacteria</taxon>
        <taxon>Katanobacteria</taxon>
    </lineage>
</organism>
<dbReference type="EMBL" id="QZJF01000007">
    <property type="protein sequence ID" value="RJR27747.1"/>
    <property type="molecule type" value="Genomic_DNA"/>
</dbReference>
<accession>A0A3A4ZLJ4</accession>
<name>A0A3A4ZLJ4_UNCKA</name>
<protein>
    <submittedName>
        <fullName evidence="1">Uncharacterized protein</fullName>
    </submittedName>
</protein>
<proteinExistence type="predicted"/>
<dbReference type="AlphaFoldDB" id="A0A3A4ZLJ4"/>
<dbReference type="Proteomes" id="UP000265540">
    <property type="component" value="Unassembled WGS sequence"/>
</dbReference>
<comment type="caution">
    <text evidence="1">The sequence shown here is derived from an EMBL/GenBank/DDBJ whole genome shotgun (WGS) entry which is preliminary data.</text>
</comment>